<dbReference type="Proteomes" id="UP001176961">
    <property type="component" value="Unassembled WGS sequence"/>
</dbReference>
<evidence type="ECO:0000313" key="12">
    <source>
        <dbReference type="EMBL" id="CAJ0602786.1"/>
    </source>
</evidence>
<comment type="catalytic activity">
    <reaction evidence="7">
        <text>5,6-dihydrouracil + H2O = 3-(carbamoylamino)propanoate + H(+)</text>
        <dbReference type="Rhea" id="RHEA:16121"/>
        <dbReference type="ChEBI" id="CHEBI:11892"/>
        <dbReference type="ChEBI" id="CHEBI:15377"/>
        <dbReference type="ChEBI" id="CHEBI:15378"/>
        <dbReference type="ChEBI" id="CHEBI:15901"/>
        <dbReference type="EC" id="3.5.2.2"/>
    </reaction>
</comment>
<keyword evidence="4" id="KW-0479">Metal-binding</keyword>
<dbReference type="EMBL" id="CATQJL010000305">
    <property type="protein sequence ID" value="CAJ0602786.1"/>
    <property type="molecule type" value="Genomic_DNA"/>
</dbReference>
<keyword evidence="6" id="KW-0862">Zinc</keyword>
<feature type="region of interest" description="Disordered" evidence="10">
    <location>
        <begin position="519"/>
        <end position="541"/>
    </location>
</feature>
<gene>
    <name evidence="12" type="ORF">CYNAS_LOCUS14769</name>
</gene>
<dbReference type="GO" id="GO:0046872">
    <property type="term" value="F:metal ion binding"/>
    <property type="evidence" value="ECO:0007669"/>
    <property type="project" value="UniProtKB-KW"/>
</dbReference>
<evidence type="ECO:0000256" key="2">
    <source>
        <dbReference type="ARBA" id="ARBA00008829"/>
    </source>
</evidence>
<sequence length="541" mass="59304">MPDLMLVGQISQALNYICFKQRTIWSKISRLFVGRIEDRSGMSILIKNGTVVNDDSMFPADVLITDGKIAGVGSSIATSGENVQVIDATGRYVMPGGIDPHTHLQMPFMGATAADDFVSGTQAAVAGGTTMVIDFVIPNKEMGVLAAYKQWREWADPKVCCDYGLSMAITFWNETVAKEMEEVVKPEYGVNSFKFFLAYKDYFMVEDGEFYQGMLTCSRIGAVARVHAENGSVIKERCKALLEQGVTGPEGHPQSRPEELEAEATNRACMMATQANCPVYIVHCMTKGAAKAIADHRQRGYVVFGEPIAAGLALDGSHYYNPDWEHAARYVMSPPLSRDPTTPDFLMDMLAAGELQLIGTDNCTFTTAQKAMGLNDFTKIPNGVNGIEDRMGIAWERGVYRAKIDPMKFVSITSSMAAKIFNIYPKKGRIAIGSDADVVIWNPNASRVISKSTHHHAIDYNVYEGQVIHGLAETTISRGKIVWTKNQLQTTPGSGKFIPLLPFSPIAYASHEQRAQMMKPKIVKREKRSSAGGHGGNGARE</sequence>
<evidence type="ECO:0000256" key="3">
    <source>
        <dbReference type="ARBA" id="ARBA00011881"/>
    </source>
</evidence>
<dbReference type="NCBIfam" id="TIGR02033">
    <property type="entry name" value="D-hydantoinase"/>
    <property type="match status" value="1"/>
</dbReference>
<organism evidence="12 13">
    <name type="scientific">Cylicocyclus nassatus</name>
    <name type="common">Nematode worm</name>
    <dbReference type="NCBI Taxonomy" id="53992"/>
    <lineage>
        <taxon>Eukaryota</taxon>
        <taxon>Metazoa</taxon>
        <taxon>Ecdysozoa</taxon>
        <taxon>Nematoda</taxon>
        <taxon>Chromadorea</taxon>
        <taxon>Rhabditida</taxon>
        <taxon>Rhabditina</taxon>
        <taxon>Rhabditomorpha</taxon>
        <taxon>Strongyloidea</taxon>
        <taxon>Strongylidae</taxon>
        <taxon>Cylicocyclus</taxon>
    </lineage>
</organism>
<dbReference type="InterPro" id="IPR006680">
    <property type="entry name" value="Amidohydro-rel"/>
</dbReference>
<evidence type="ECO:0000256" key="1">
    <source>
        <dbReference type="ARBA" id="ARBA00001947"/>
    </source>
</evidence>
<protein>
    <recommendedName>
        <fullName evidence="8">dihydropyrimidinase</fullName>
        <ecNumber evidence="8">3.5.2.2</ecNumber>
    </recommendedName>
</protein>
<evidence type="ECO:0000259" key="11">
    <source>
        <dbReference type="Pfam" id="PF01979"/>
    </source>
</evidence>
<dbReference type="SUPFAM" id="SSF51556">
    <property type="entry name" value="Metallo-dependent hydrolases"/>
    <property type="match status" value="1"/>
</dbReference>
<dbReference type="EC" id="3.5.2.2" evidence="8"/>
<dbReference type="GO" id="GO:0004157">
    <property type="term" value="F:dihydropyrimidinase activity"/>
    <property type="evidence" value="ECO:0007669"/>
    <property type="project" value="UniProtKB-EC"/>
</dbReference>
<dbReference type="InterPro" id="IPR011778">
    <property type="entry name" value="Hydantoinase/dihydroPyrase"/>
</dbReference>
<comment type="caution">
    <text evidence="12">The sequence shown here is derived from an EMBL/GenBank/DDBJ whole genome shotgun (WGS) entry which is preliminary data.</text>
</comment>
<evidence type="ECO:0000256" key="4">
    <source>
        <dbReference type="ARBA" id="ARBA00022723"/>
    </source>
</evidence>
<comment type="cofactor">
    <cofactor evidence="1">
        <name>Zn(2+)</name>
        <dbReference type="ChEBI" id="CHEBI:29105"/>
    </cofactor>
</comment>
<dbReference type="InterPro" id="IPR032466">
    <property type="entry name" value="Metal_Hydrolase"/>
</dbReference>
<evidence type="ECO:0000256" key="8">
    <source>
        <dbReference type="ARBA" id="ARBA00039113"/>
    </source>
</evidence>
<dbReference type="AlphaFoldDB" id="A0AA36H2W3"/>
<dbReference type="Gene3D" id="2.30.40.10">
    <property type="entry name" value="Urease, subunit C, domain 1"/>
    <property type="match status" value="1"/>
</dbReference>
<reference evidence="12" key="1">
    <citation type="submission" date="2023-07" db="EMBL/GenBank/DDBJ databases">
        <authorList>
            <consortium name="CYATHOMIX"/>
        </authorList>
    </citation>
    <scope>NUCLEOTIDE SEQUENCE</scope>
    <source>
        <strain evidence="12">N/A</strain>
    </source>
</reference>
<dbReference type="FunFam" id="3.20.20.140:FF:000001">
    <property type="entry name" value="Dihydropyrimidinase like 3"/>
    <property type="match status" value="1"/>
</dbReference>
<evidence type="ECO:0000256" key="7">
    <source>
        <dbReference type="ARBA" id="ARBA00036696"/>
    </source>
</evidence>
<comment type="similarity">
    <text evidence="2">Belongs to the metallo-dependent hydrolases superfamily. Hydantoinase/dihydropyrimidinase family.</text>
</comment>
<feature type="compositionally biased region" description="Gly residues" evidence="10">
    <location>
        <begin position="532"/>
        <end position="541"/>
    </location>
</feature>
<dbReference type="GO" id="GO:0005829">
    <property type="term" value="C:cytosol"/>
    <property type="evidence" value="ECO:0007669"/>
    <property type="project" value="TreeGrafter"/>
</dbReference>
<dbReference type="InterPro" id="IPR050378">
    <property type="entry name" value="Metallo-dep_Hydrolases_sf"/>
</dbReference>
<evidence type="ECO:0000256" key="9">
    <source>
        <dbReference type="PIRSR" id="PIRSR611778-50"/>
    </source>
</evidence>
<feature type="modified residue" description="N6-carboxylysine" evidence="9">
    <location>
        <position position="194"/>
    </location>
</feature>
<evidence type="ECO:0000256" key="5">
    <source>
        <dbReference type="ARBA" id="ARBA00022801"/>
    </source>
</evidence>
<evidence type="ECO:0000256" key="6">
    <source>
        <dbReference type="ARBA" id="ARBA00022833"/>
    </source>
</evidence>
<accession>A0AA36H2W3</accession>
<dbReference type="Pfam" id="PF01979">
    <property type="entry name" value="Amidohydro_1"/>
    <property type="match status" value="1"/>
</dbReference>
<dbReference type="InterPro" id="IPR011059">
    <property type="entry name" value="Metal-dep_hydrolase_composite"/>
</dbReference>
<comment type="subunit">
    <text evidence="3">Homotetramer.</text>
</comment>
<keyword evidence="5" id="KW-0378">Hydrolase</keyword>
<dbReference type="PANTHER" id="PTHR11647:SF1">
    <property type="entry name" value="COLLAPSIN RESPONSE MEDIATOR PROTEIN"/>
    <property type="match status" value="1"/>
</dbReference>
<dbReference type="Gene3D" id="3.20.20.140">
    <property type="entry name" value="Metal-dependent hydrolases"/>
    <property type="match status" value="1"/>
</dbReference>
<dbReference type="PANTHER" id="PTHR11647">
    <property type="entry name" value="HYDRANTOINASE/DIHYDROPYRIMIDINASE FAMILY MEMBER"/>
    <property type="match status" value="1"/>
</dbReference>
<name>A0AA36H2W3_CYLNA</name>
<proteinExistence type="inferred from homology"/>
<comment type="PTM">
    <text evidence="9">Carbamylation allows a single lysine to coordinate two divalent metal cations.</text>
</comment>
<feature type="domain" description="Amidohydrolase-related" evidence="11">
    <location>
        <begin position="92"/>
        <end position="452"/>
    </location>
</feature>
<evidence type="ECO:0000313" key="13">
    <source>
        <dbReference type="Proteomes" id="UP001176961"/>
    </source>
</evidence>
<dbReference type="CDD" id="cd01314">
    <property type="entry name" value="D-HYD"/>
    <property type="match status" value="1"/>
</dbReference>
<dbReference type="SUPFAM" id="SSF51338">
    <property type="entry name" value="Composite domain of metallo-dependent hydrolases"/>
    <property type="match status" value="2"/>
</dbReference>
<evidence type="ECO:0000256" key="10">
    <source>
        <dbReference type="SAM" id="MobiDB-lite"/>
    </source>
</evidence>
<keyword evidence="13" id="KW-1185">Reference proteome</keyword>
<dbReference type="GO" id="GO:0006208">
    <property type="term" value="P:pyrimidine nucleobase catabolic process"/>
    <property type="evidence" value="ECO:0007669"/>
    <property type="project" value="TreeGrafter"/>
</dbReference>